<sequence length="107" mass="11418">MDRRRFMMGATVAVAGTAVAVTGTPPFDDIPEAAAAAEERFTHRGRKVVIQKVGKNAHAVVNGRHGVHLEQMNGGYATHLLPFATYKAPRKAVEAVIEAEDAGLLIV</sequence>
<dbReference type="Proteomes" id="UP000552836">
    <property type="component" value="Unassembled WGS sequence"/>
</dbReference>
<evidence type="ECO:0000313" key="3">
    <source>
        <dbReference type="Proteomes" id="UP000552836"/>
    </source>
</evidence>
<gene>
    <name evidence="2" type="ORF">FB380_000818</name>
    <name evidence="1" type="ORF">GCM10011589_19170</name>
</gene>
<evidence type="ECO:0000313" key="1">
    <source>
        <dbReference type="EMBL" id="GGL63117.1"/>
    </source>
</evidence>
<keyword evidence="4" id="KW-1185">Reference proteome</keyword>
<reference evidence="2 3" key="3">
    <citation type="submission" date="2020-02" db="EMBL/GenBank/DDBJ databases">
        <title>Sequencing the genomes of 1000 actinobacteria strains.</title>
        <authorList>
            <person name="Klenk H.-P."/>
        </authorList>
    </citation>
    <scope>NUCLEOTIDE SEQUENCE [LARGE SCALE GENOMIC DNA]</scope>
    <source>
        <strain evidence="2 3">DSM 45201</strain>
    </source>
</reference>
<reference evidence="1" key="1">
    <citation type="journal article" date="2014" name="Int. J. Syst. Evol. Microbiol.">
        <title>Complete genome of a new Firmicutes species belonging to the dominant human colonic microbiota ('Ruminococcus bicirculans') reveals two chromosomes and a selective capacity to utilize plant glucans.</title>
        <authorList>
            <consortium name="NISC Comparative Sequencing Program"/>
            <person name="Wegmann U."/>
            <person name="Louis P."/>
            <person name="Goesmann A."/>
            <person name="Henrissat B."/>
            <person name="Duncan S.H."/>
            <person name="Flint H.J."/>
        </authorList>
    </citation>
    <scope>NUCLEOTIDE SEQUENCE</scope>
    <source>
        <strain evidence="1">CGMCC 4.5581</strain>
    </source>
</reference>
<comment type="caution">
    <text evidence="2">The sequence shown here is derived from an EMBL/GenBank/DDBJ whole genome shotgun (WGS) entry which is preliminary data.</text>
</comment>
<accession>A0A846LK13</accession>
<dbReference type="AlphaFoldDB" id="A0A846LK13"/>
<dbReference type="EMBL" id="BMMI01000003">
    <property type="protein sequence ID" value="GGL63117.1"/>
    <property type="molecule type" value="Genomic_DNA"/>
</dbReference>
<evidence type="ECO:0000313" key="4">
    <source>
        <dbReference type="Proteomes" id="UP000648663"/>
    </source>
</evidence>
<dbReference type="InterPro" id="IPR006311">
    <property type="entry name" value="TAT_signal"/>
</dbReference>
<name>A0A846LK13_9ACTN</name>
<dbReference type="EMBL" id="JAAMPA010000001">
    <property type="protein sequence ID" value="NIH66372.1"/>
    <property type="molecule type" value="Genomic_DNA"/>
</dbReference>
<dbReference type="PROSITE" id="PS51318">
    <property type="entry name" value="TAT"/>
    <property type="match status" value="1"/>
</dbReference>
<dbReference type="RefSeq" id="WP_166753970.1">
    <property type="nucleotide sequence ID" value="NZ_BAABJU010000010.1"/>
</dbReference>
<protein>
    <submittedName>
        <fullName evidence="2">Uncharacterized protein</fullName>
    </submittedName>
</protein>
<dbReference type="Proteomes" id="UP000648663">
    <property type="component" value="Unassembled WGS sequence"/>
</dbReference>
<proteinExistence type="predicted"/>
<evidence type="ECO:0000313" key="2">
    <source>
        <dbReference type="EMBL" id="NIH66372.1"/>
    </source>
</evidence>
<organism evidence="2 3">
    <name type="scientific">Modestobacter marinus</name>
    <dbReference type="NCBI Taxonomy" id="477641"/>
    <lineage>
        <taxon>Bacteria</taxon>
        <taxon>Bacillati</taxon>
        <taxon>Actinomycetota</taxon>
        <taxon>Actinomycetes</taxon>
        <taxon>Geodermatophilales</taxon>
        <taxon>Geodermatophilaceae</taxon>
        <taxon>Modestobacter</taxon>
    </lineage>
</organism>
<reference evidence="4" key="2">
    <citation type="journal article" date="2019" name="Int. J. Syst. Evol. Microbiol.">
        <title>The Global Catalogue of Microorganisms (GCM) 10K type strain sequencing project: providing services to taxonomists for standard genome sequencing and annotation.</title>
        <authorList>
            <consortium name="The Broad Institute Genomics Platform"/>
            <consortium name="The Broad Institute Genome Sequencing Center for Infectious Disease"/>
            <person name="Wu L."/>
            <person name="Ma J."/>
        </authorList>
    </citation>
    <scope>NUCLEOTIDE SEQUENCE [LARGE SCALE GENOMIC DNA]</scope>
    <source>
        <strain evidence="4">CGMCC 4.5581</strain>
    </source>
</reference>
<reference evidence="1" key="4">
    <citation type="submission" date="2024-05" db="EMBL/GenBank/DDBJ databases">
        <authorList>
            <person name="Sun Q."/>
            <person name="Zhou Y."/>
        </authorList>
    </citation>
    <scope>NUCLEOTIDE SEQUENCE</scope>
    <source>
        <strain evidence="1">CGMCC 4.5581</strain>
    </source>
</reference>